<feature type="repeat" description="PPR" evidence="3">
    <location>
        <begin position="191"/>
        <end position="225"/>
    </location>
</feature>
<dbReference type="EMBL" id="PKPP01026706">
    <property type="protein sequence ID" value="PWA29826.1"/>
    <property type="molecule type" value="Genomic_DNA"/>
</dbReference>
<comment type="caution">
    <text evidence="4">The sequence shown here is derived from an EMBL/GenBank/DDBJ whole genome shotgun (WGS) entry which is preliminary data.</text>
</comment>
<dbReference type="Pfam" id="PF01535">
    <property type="entry name" value="PPR"/>
    <property type="match status" value="2"/>
</dbReference>
<dbReference type="GO" id="GO:0007005">
    <property type="term" value="P:mitochondrion organization"/>
    <property type="evidence" value="ECO:0007669"/>
    <property type="project" value="TreeGrafter"/>
</dbReference>
<dbReference type="GO" id="GO:0005739">
    <property type="term" value="C:mitochondrion"/>
    <property type="evidence" value="ECO:0007669"/>
    <property type="project" value="TreeGrafter"/>
</dbReference>
<dbReference type="OrthoDB" id="185373at2759"/>
<gene>
    <name evidence="4" type="ORF">CTI12_AA626730</name>
</gene>
<evidence type="ECO:0000256" key="1">
    <source>
        <dbReference type="ARBA" id="ARBA00007626"/>
    </source>
</evidence>
<dbReference type="AlphaFoldDB" id="A0A2U1KA56"/>
<organism evidence="4 5">
    <name type="scientific">Artemisia annua</name>
    <name type="common">Sweet wormwood</name>
    <dbReference type="NCBI Taxonomy" id="35608"/>
    <lineage>
        <taxon>Eukaryota</taxon>
        <taxon>Viridiplantae</taxon>
        <taxon>Streptophyta</taxon>
        <taxon>Embryophyta</taxon>
        <taxon>Tracheophyta</taxon>
        <taxon>Spermatophyta</taxon>
        <taxon>Magnoliopsida</taxon>
        <taxon>eudicotyledons</taxon>
        <taxon>Gunneridae</taxon>
        <taxon>Pentapetalae</taxon>
        <taxon>asterids</taxon>
        <taxon>campanulids</taxon>
        <taxon>Asterales</taxon>
        <taxon>Asteraceae</taxon>
        <taxon>Asteroideae</taxon>
        <taxon>Anthemideae</taxon>
        <taxon>Artemisiinae</taxon>
        <taxon>Artemisia</taxon>
    </lineage>
</organism>
<evidence type="ECO:0008006" key="6">
    <source>
        <dbReference type="Google" id="ProtNLM"/>
    </source>
</evidence>
<evidence type="ECO:0000313" key="5">
    <source>
        <dbReference type="Proteomes" id="UP000245207"/>
    </source>
</evidence>
<keyword evidence="5" id="KW-1185">Reference proteome</keyword>
<proteinExistence type="inferred from homology"/>
<comment type="similarity">
    <text evidence="1">Belongs to the PPR family. P subfamily.</text>
</comment>
<keyword evidence="2" id="KW-0677">Repeat</keyword>
<dbReference type="PANTHER" id="PTHR47934:SF19">
    <property type="entry name" value="PENTATRICOPEPTIDE REPEAT-CONTAINING PROTEIN MITOCHONDRIAL"/>
    <property type="match status" value="1"/>
</dbReference>
<dbReference type="Gene3D" id="1.25.40.10">
    <property type="entry name" value="Tetratricopeptide repeat domain"/>
    <property type="match status" value="2"/>
</dbReference>
<feature type="repeat" description="PPR" evidence="3">
    <location>
        <begin position="295"/>
        <end position="329"/>
    </location>
</feature>
<evidence type="ECO:0000256" key="3">
    <source>
        <dbReference type="PROSITE-ProRule" id="PRU00708"/>
    </source>
</evidence>
<dbReference type="PROSITE" id="PS51375">
    <property type="entry name" value="PPR"/>
    <property type="match status" value="4"/>
</dbReference>
<sequence>MIRCSNRSSLPLNDQNQPHNVAGVMGFVTAESVMAGSVVTGFVAVGSVVAGSVVNRFLGFLKQVTSFWNVEIWGRQFTHCLTCSTHHAQQITVRRLAKSHRFSDIEKLIESHKTDPRIKDEQFLSSLIKSYGIAGMFDHAYKTYDEMGFYKTPRSSLSFNALLTACVNCKRFGDAYKVFDEMPHKYGFRPDGYSYGILVKGLCEDGKVDVGLGKLKEMEEKGVGISGVTYTSIIHSLYKAGREGEAERVWDEMVSKGVVVDVAAWNVRIMNAVHGEVEGVKGMIDEMIAAGLKPDTISYNYLMTCYCKKGMMKEAKEVYDKLEELCCNPNAATFRTLLYYLCKNEQFETGYKVFKHSVKVNKIPDFNTLKHLVEGLAKKSRTKDAKGMIRTMRKKFPPNLLVAWSKIEKELGLVSAEPEAAKEATDAKEATA</sequence>
<dbReference type="Proteomes" id="UP000245207">
    <property type="component" value="Unassembled WGS sequence"/>
</dbReference>
<dbReference type="InterPro" id="IPR011990">
    <property type="entry name" value="TPR-like_helical_dom_sf"/>
</dbReference>
<protein>
    <recommendedName>
        <fullName evidence="6">Pentatricopeptide repeat-containing protein</fullName>
    </recommendedName>
</protein>
<evidence type="ECO:0000256" key="2">
    <source>
        <dbReference type="ARBA" id="ARBA00022737"/>
    </source>
</evidence>
<dbReference type="InterPro" id="IPR002885">
    <property type="entry name" value="PPR_rpt"/>
</dbReference>
<dbReference type="PANTHER" id="PTHR47934">
    <property type="entry name" value="PENTATRICOPEPTIDE REPEAT-CONTAINING PROTEIN PET309, MITOCHONDRIAL"/>
    <property type="match status" value="1"/>
</dbReference>
<accession>A0A2U1KA56</accession>
<dbReference type="GO" id="GO:0003729">
    <property type="term" value="F:mRNA binding"/>
    <property type="evidence" value="ECO:0007669"/>
    <property type="project" value="TreeGrafter"/>
</dbReference>
<feature type="repeat" description="PPR" evidence="3">
    <location>
        <begin position="155"/>
        <end position="185"/>
    </location>
</feature>
<evidence type="ECO:0000313" key="4">
    <source>
        <dbReference type="EMBL" id="PWA29826.1"/>
    </source>
</evidence>
<dbReference type="InterPro" id="IPR051114">
    <property type="entry name" value="Mito_RNA_Proc_CCM1"/>
</dbReference>
<dbReference type="SUPFAM" id="SSF48452">
    <property type="entry name" value="TPR-like"/>
    <property type="match status" value="1"/>
</dbReference>
<dbReference type="GO" id="GO:0006396">
    <property type="term" value="P:RNA processing"/>
    <property type="evidence" value="ECO:0007669"/>
    <property type="project" value="TreeGrafter"/>
</dbReference>
<reference evidence="4 5" key="1">
    <citation type="journal article" date="2018" name="Mol. Plant">
        <title>The genome of Artemisia annua provides insight into the evolution of Asteraceae family and artemisinin biosynthesis.</title>
        <authorList>
            <person name="Shen Q."/>
            <person name="Zhang L."/>
            <person name="Liao Z."/>
            <person name="Wang S."/>
            <person name="Yan T."/>
            <person name="Shi P."/>
            <person name="Liu M."/>
            <person name="Fu X."/>
            <person name="Pan Q."/>
            <person name="Wang Y."/>
            <person name="Lv Z."/>
            <person name="Lu X."/>
            <person name="Zhang F."/>
            <person name="Jiang W."/>
            <person name="Ma Y."/>
            <person name="Chen M."/>
            <person name="Hao X."/>
            <person name="Li L."/>
            <person name="Tang Y."/>
            <person name="Lv G."/>
            <person name="Zhou Y."/>
            <person name="Sun X."/>
            <person name="Brodelius P.E."/>
            <person name="Rose J.K.C."/>
            <person name="Tang K."/>
        </authorList>
    </citation>
    <scope>NUCLEOTIDE SEQUENCE [LARGE SCALE GENOMIC DNA]</scope>
    <source>
        <strain evidence="5">cv. Huhao1</strain>
        <tissue evidence="4">Leaf</tissue>
    </source>
</reference>
<dbReference type="STRING" id="35608.A0A2U1KA56"/>
<feature type="repeat" description="PPR" evidence="3">
    <location>
        <begin position="226"/>
        <end position="260"/>
    </location>
</feature>
<dbReference type="NCBIfam" id="TIGR00756">
    <property type="entry name" value="PPR"/>
    <property type="match status" value="4"/>
</dbReference>
<name>A0A2U1KA56_ARTAN</name>
<dbReference type="Pfam" id="PF13041">
    <property type="entry name" value="PPR_2"/>
    <property type="match status" value="2"/>
</dbReference>